<gene>
    <name evidence="1" type="ORF">C2E21_6604</name>
</gene>
<dbReference type="EMBL" id="LHPG02000013">
    <property type="protein sequence ID" value="PRW44579.1"/>
    <property type="molecule type" value="Genomic_DNA"/>
</dbReference>
<accession>A0A2P6TKH1</accession>
<dbReference type="AlphaFoldDB" id="A0A2P6TKH1"/>
<evidence type="ECO:0000313" key="2">
    <source>
        <dbReference type="Proteomes" id="UP000239899"/>
    </source>
</evidence>
<protein>
    <submittedName>
        <fullName evidence="1">Hydantoinase subunit beta</fullName>
    </submittedName>
</protein>
<evidence type="ECO:0000313" key="1">
    <source>
        <dbReference type="EMBL" id="PRW44579.1"/>
    </source>
</evidence>
<proteinExistence type="predicted"/>
<name>A0A2P6TKH1_CHLSO</name>
<comment type="caution">
    <text evidence="1">The sequence shown here is derived from an EMBL/GenBank/DDBJ whole genome shotgun (WGS) entry which is preliminary data.</text>
</comment>
<keyword evidence="2" id="KW-1185">Reference proteome</keyword>
<sequence>MAGVAIALQAACDCGAVNEPSLQRLAAAADLRVRRVTAAAADLIVTRGGQTAAFLLWRGAAADAAARTARAAGSFKSVFVLVPYDLAADQAVLDAAASAGCEEAQVSFVFMPLGGDFAERALALSGALLPAEAEVAAWRQQQAAAVESGEAVTQVLLGLPLPADVPEDALHQAAMLRMLGSLQEISQRRPEEITALTDLDSCTAAAVAAFFQRGGRTAHGLPGFGAAQLQSL</sequence>
<organism evidence="1 2">
    <name type="scientific">Chlorella sorokiniana</name>
    <name type="common">Freshwater green alga</name>
    <dbReference type="NCBI Taxonomy" id="3076"/>
    <lineage>
        <taxon>Eukaryota</taxon>
        <taxon>Viridiplantae</taxon>
        <taxon>Chlorophyta</taxon>
        <taxon>core chlorophytes</taxon>
        <taxon>Trebouxiophyceae</taxon>
        <taxon>Chlorellales</taxon>
        <taxon>Chlorellaceae</taxon>
        <taxon>Chlorella clade</taxon>
        <taxon>Chlorella</taxon>
    </lineage>
</organism>
<reference evidence="1 2" key="1">
    <citation type="journal article" date="2018" name="Plant J.">
        <title>Genome sequences of Chlorella sorokiniana UTEX 1602 and Micractinium conductrix SAG 241.80: implications to maltose excretion by a green alga.</title>
        <authorList>
            <person name="Arriola M.B."/>
            <person name="Velmurugan N."/>
            <person name="Zhang Y."/>
            <person name="Plunkett M.H."/>
            <person name="Hondzo H."/>
            <person name="Barney B.M."/>
        </authorList>
    </citation>
    <scope>NUCLEOTIDE SEQUENCE [LARGE SCALE GENOMIC DNA]</scope>
    <source>
        <strain evidence="2">UTEX 1602</strain>
    </source>
</reference>
<dbReference type="Proteomes" id="UP000239899">
    <property type="component" value="Unassembled WGS sequence"/>
</dbReference>